<dbReference type="AlphaFoldDB" id="S4PAV3"/>
<reference evidence="1" key="2">
    <citation type="submission" date="2013-05" db="EMBL/GenBank/DDBJ databases">
        <authorList>
            <person name="Carter J.-M."/>
            <person name="Baker S.C."/>
            <person name="Pink R."/>
            <person name="Carter D.R.F."/>
            <person name="Collins A."/>
            <person name="Tomlin J."/>
            <person name="Gibbs M."/>
            <person name="Breuker C.J."/>
        </authorList>
    </citation>
    <scope>NUCLEOTIDE SEQUENCE</scope>
    <source>
        <tissue evidence="1">Ovary</tissue>
    </source>
</reference>
<accession>S4PAV3</accession>
<reference evidence="1" key="1">
    <citation type="journal article" date="2013" name="BMC Genomics">
        <title>Unscrambling butterfly oogenesis.</title>
        <authorList>
            <person name="Carter J.M."/>
            <person name="Baker S.C."/>
            <person name="Pink R."/>
            <person name="Carter D.R."/>
            <person name="Collins A."/>
            <person name="Tomlin J."/>
            <person name="Gibbs M."/>
            <person name="Breuker C.J."/>
        </authorList>
    </citation>
    <scope>NUCLEOTIDE SEQUENCE</scope>
    <source>
        <tissue evidence="1">Ovary</tissue>
    </source>
</reference>
<name>S4PAV3_9NEOP</name>
<proteinExistence type="predicted"/>
<protein>
    <submittedName>
        <fullName evidence="1">Uncharacterized protein</fullName>
    </submittedName>
</protein>
<sequence length="71" mass="8350">MKFNLCYKGCRYKFICKTLMLLGNCHHSVSSLQIRILFYHLCNHCLCFLLHTNNSYLALATLCLYHTINSF</sequence>
<dbReference type="EMBL" id="GAIX01006237">
    <property type="protein sequence ID" value="JAA86323.1"/>
    <property type="molecule type" value="Transcribed_RNA"/>
</dbReference>
<organism evidence="1">
    <name type="scientific">Pararge aegeria</name>
    <name type="common">speckled wood butterfly</name>
    <dbReference type="NCBI Taxonomy" id="116150"/>
    <lineage>
        <taxon>Eukaryota</taxon>
        <taxon>Metazoa</taxon>
        <taxon>Ecdysozoa</taxon>
        <taxon>Arthropoda</taxon>
        <taxon>Hexapoda</taxon>
        <taxon>Insecta</taxon>
        <taxon>Pterygota</taxon>
        <taxon>Neoptera</taxon>
        <taxon>Endopterygota</taxon>
        <taxon>Lepidoptera</taxon>
        <taxon>Glossata</taxon>
        <taxon>Ditrysia</taxon>
        <taxon>Papilionoidea</taxon>
        <taxon>Nymphalidae</taxon>
        <taxon>Satyrinae</taxon>
        <taxon>Satyrini</taxon>
        <taxon>Parargina</taxon>
        <taxon>Pararge</taxon>
    </lineage>
</organism>
<evidence type="ECO:0000313" key="1">
    <source>
        <dbReference type="EMBL" id="JAA86323.1"/>
    </source>
</evidence>